<evidence type="ECO:0000313" key="2">
    <source>
        <dbReference type="Proteomes" id="UP000248021"/>
    </source>
</evidence>
<dbReference type="RefSeq" id="WP_146227318.1">
    <property type="nucleotide sequence ID" value="NZ_JAHBRY010000001.1"/>
</dbReference>
<gene>
    <name evidence="1" type="ORF">C7450_10468</name>
</gene>
<sequence length="223" mass="25847">MSTEAIIPTTVDAEVFRAAEDFLTLDQFKCRASNGALNAVRSIDNETVFLIHIARKNYFREWKYELSCSINWKIIYSNISILGGNFNERQWKNRALISTGTSKASVYRDWGDNRFSFTKIDDASYIIGNMREFYNKICVPFFEKWNSFEISKNEFYNHSKSAEDIVLLRRDLSLIAISIAIIKRDVDIDELIENHRLYLAKINESSVDVIDDFVGRLRDAGLL</sequence>
<comment type="caution">
    <text evidence="1">The sequence shown here is derived from an EMBL/GenBank/DDBJ whole genome shotgun (WGS) entry which is preliminary data.</text>
</comment>
<proteinExistence type="predicted"/>
<reference evidence="1 2" key="1">
    <citation type="submission" date="2018-05" db="EMBL/GenBank/DDBJ databases">
        <title>Genomic Encyclopedia of Type Strains, Phase IV (KMG-IV): sequencing the most valuable type-strain genomes for metagenomic binning, comparative biology and taxonomic classification.</title>
        <authorList>
            <person name="Goeker M."/>
        </authorList>
    </citation>
    <scope>NUCLEOTIDE SEQUENCE [LARGE SCALE GENOMIC DNA]</scope>
    <source>
        <strain evidence="1 2">DSM 6462</strain>
    </source>
</reference>
<organism evidence="1 2">
    <name type="scientific">Chelatococcus asaccharovorans</name>
    <dbReference type="NCBI Taxonomy" id="28210"/>
    <lineage>
        <taxon>Bacteria</taxon>
        <taxon>Pseudomonadati</taxon>
        <taxon>Pseudomonadota</taxon>
        <taxon>Alphaproteobacteria</taxon>
        <taxon>Hyphomicrobiales</taxon>
        <taxon>Chelatococcaceae</taxon>
        <taxon>Chelatococcus</taxon>
    </lineage>
</organism>
<dbReference type="OrthoDB" id="10019154at2"/>
<dbReference type="EMBL" id="QJJK01000004">
    <property type="protein sequence ID" value="PXW60018.1"/>
    <property type="molecule type" value="Genomic_DNA"/>
</dbReference>
<evidence type="ECO:0000313" key="1">
    <source>
        <dbReference type="EMBL" id="PXW60018.1"/>
    </source>
</evidence>
<name>A0A2V3UAW3_9HYPH</name>
<dbReference type="AlphaFoldDB" id="A0A2V3UAW3"/>
<dbReference type="Proteomes" id="UP000248021">
    <property type="component" value="Unassembled WGS sequence"/>
</dbReference>
<keyword evidence="2" id="KW-1185">Reference proteome</keyword>
<accession>A0A2V3UAW3</accession>
<protein>
    <submittedName>
        <fullName evidence="1">Uncharacterized protein</fullName>
    </submittedName>
</protein>